<dbReference type="Proteomes" id="UP000241769">
    <property type="component" value="Unassembled WGS sequence"/>
</dbReference>
<organism evidence="1 2">
    <name type="scientific">Planoprotostelium fungivorum</name>
    <dbReference type="NCBI Taxonomy" id="1890364"/>
    <lineage>
        <taxon>Eukaryota</taxon>
        <taxon>Amoebozoa</taxon>
        <taxon>Evosea</taxon>
        <taxon>Variosea</taxon>
        <taxon>Cavosteliida</taxon>
        <taxon>Cavosteliaceae</taxon>
        <taxon>Planoprotostelium</taxon>
    </lineage>
</organism>
<comment type="caution">
    <text evidence="1">The sequence shown here is derived from an EMBL/GenBank/DDBJ whole genome shotgun (WGS) entry which is preliminary data.</text>
</comment>
<reference evidence="1 2" key="1">
    <citation type="journal article" date="2018" name="Genome Biol. Evol.">
        <title>Multiple Roots of Fruiting Body Formation in Amoebozoa.</title>
        <authorList>
            <person name="Hillmann F."/>
            <person name="Forbes G."/>
            <person name="Novohradska S."/>
            <person name="Ferling I."/>
            <person name="Riege K."/>
            <person name="Groth M."/>
            <person name="Westermann M."/>
            <person name="Marz M."/>
            <person name="Spaller T."/>
            <person name="Winckler T."/>
            <person name="Schaap P."/>
            <person name="Glockner G."/>
        </authorList>
    </citation>
    <scope>NUCLEOTIDE SEQUENCE [LARGE SCALE GENOMIC DNA]</scope>
    <source>
        <strain evidence="1 2">Jena</strain>
    </source>
</reference>
<dbReference type="AlphaFoldDB" id="A0A2P6MW45"/>
<keyword evidence="2" id="KW-1185">Reference proteome</keyword>
<dbReference type="EMBL" id="MDYQ01000355">
    <property type="protein sequence ID" value="PRP75919.1"/>
    <property type="molecule type" value="Genomic_DNA"/>
</dbReference>
<sequence>APGVGKTSFINHVTSHSLLKNTHISVTFNSETGIVLTSHPNHAILQLRTFIGSCQFPELKSIINMSHQFDWHTFEKFHMHWEGMMRRIYQGEEPQLQIPFGDKKWTCQPLAVVDSLLNSPVKVMLTIFILVKQRMTRFRGNKDRACMAYARKYKESPKGTISKSDCPAS</sequence>
<evidence type="ECO:0000313" key="1">
    <source>
        <dbReference type="EMBL" id="PRP75919.1"/>
    </source>
</evidence>
<proteinExistence type="predicted"/>
<accession>A0A2P6MW45</accession>
<name>A0A2P6MW45_9EUKA</name>
<gene>
    <name evidence="1" type="ORF">PROFUN_15372</name>
</gene>
<feature type="non-terminal residue" evidence="1">
    <location>
        <position position="1"/>
    </location>
</feature>
<evidence type="ECO:0000313" key="2">
    <source>
        <dbReference type="Proteomes" id="UP000241769"/>
    </source>
</evidence>
<protein>
    <submittedName>
        <fullName evidence="1">Uncharacterized protein</fullName>
    </submittedName>
</protein>
<dbReference type="InParanoid" id="A0A2P6MW45"/>